<proteinExistence type="predicted"/>
<organism evidence="1 2">
    <name type="scientific">Enterobacter asburiae</name>
    <dbReference type="NCBI Taxonomy" id="61645"/>
    <lineage>
        <taxon>Bacteria</taxon>
        <taxon>Pseudomonadati</taxon>
        <taxon>Pseudomonadota</taxon>
        <taxon>Gammaproteobacteria</taxon>
        <taxon>Enterobacterales</taxon>
        <taxon>Enterobacteriaceae</taxon>
        <taxon>Enterobacter</taxon>
        <taxon>Enterobacter cloacae complex</taxon>
    </lineage>
</organism>
<dbReference type="Proteomes" id="UP000533461">
    <property type="component" value="Unassembled WGS sequence"/>
</dbReference>
<gene>
    <name evidence="1" type="ORF">HV056_27375</name>
</gene>
<comment type="caution">
    <text evidence="1">The sequence shown here is derived from an EMBL/GenBank/DDBJ whole genome shotgun (WGS) entry which is preliminary data.</text>
</comment>
<name>A0A7W3HGI6_ENTAS</name>
<evidence type="ECO:0000313" key="1">
    <source>
        <dbReference type="EMBL" id="MBA8080163.1"/>
    </source>
</evidence>
<evidence type="ECO:0000313" key="2">
    <source>
        <dbReference type="Proteomes" id="UP000533461"/>
    </source>
</evidence>
<protein>
    <submittedName>
        <fullName evidence="1">Uncharacterized protein</fullName>
    </submittedName>
</protein>
<sequence length="136" mass="15646">MLPDYLVPAKYHITPVEQQPTEAEKEASFTQGKRKLSDFEPDILIGVSRTGKSRNMLLEEHDRHIKDRLFRAIKIEAFVHLLNDLQAEGEIDAQKLSQIMAEKTEEINEAGNEIWLNLITREKNNPIFYSLGGRLT</sequence>
<dbReference type="EMBL" id="JABXRP010000009">
    <property type="protein sequence ID" value="MBA8080163.1"/>
    <property type="molecule type" value="Genomic_DNA"/>
</dbReference>
<dbReference type="RefSeq" id="WP_182382675.1">
    <property type="nucleotide sequence ID" value="NZ_JABXQT010000001.1"/>
</dbReference>
<accession>A0A7W3HGI6</accession>
<dbReference type="AlphaFoldDB" id="A0A7W3HGI6"/>
<reference evidence="1 2" key="1">
    <citation type="submission" date="2020-06" db="EMBL/GenBank/DDBJ databases">
        <title>REHAB project genomes.</title>
        <authorList>
            <person name="Shaw L.P."/>
        </authorList>
    </citation>
    <scope>NUCLEOTIDE SEQUENCE [LARGE SCALE GENOMIC DNA]</scope>
    <source>
        <strain evidence="1 2">RHBSTW-00074</strain>
    </source>
</reference>